<keyword evidence="3 9" id="KW-0812">Transmembrane</keyword>
<keyword evidence="8" id="KW-0675">Receptor</keyword>
<evidence type="ECO:0000256" key="8">
    <source>
        <dbReference type="ARBA" id="ARBA00023170"/>
    </source>
</evidence>
<dbReference type="PANTHER" id="PTHR45631">
    <property type="entry name" value="OS07G0107800 PROTEIN-RELATED"/>
    <property type="match status" value="1"/>
</dbReference>
<proteinExistence type="predicted"/>
<dbReference type="Pfam" id="PF12819">
    <property type="entry name" value="Malectin_like"/>
    <property type="match status" value="1"/>
</dbReference>
<dbReference type="Gene3D" id="2.60.120.430">
    <property type="entry name" value="Galactose-binding lectin"/>
    <property type="match status" value="1"/>
</dbReference>
<comment type="caution">
    <text evidence="11">The sequence shown here is derived from an EMBL/GenBank/DDBJ whole genome shotgun (WGS) entry which is preliminary data.</text>
</comment>
<evidence type="ECO:0000256" key="1">
    <source>
        <dbReference type="ARBA" id="ARBA00004167"/>
    </source>
</evidence>
<dbReference type="Gene3D" id="3.80.10.10">
    <property type="entry name" value="Ribonuclease Inhibitor"/>
    <property type="match status" value="1"/>
</dbReference>
<evidence type="ECO:0000256" key="5">
    <source>
        <dbReference type="ARBA" id="ARBA00022737"/>
    </source>
</evidence>
<reference evidence="11 12" key="1">
    <citation type="journal article" date="2021" name="Commun. Biol.">
        <title>The genome of Shorea leprosula (Dipterocarpaceae) highlights the ecological relevance of drought in aseasonal tropical rainforests.</title>
        <authorList>
            <person name="Ng K.K.S."/>
            <person name="Kobayashi M.J."/>
            <person name="Fawcett J.A."/>
            <person name="Hatakeyama M."/>
            <person name="Paape T."/>
            <person name="Ng C.H."/>
            <person name="Ang C.C."/>
            <person name="Tnah L.H."/>
            <person name="Lee C.T."/>
            <person name="Nishiyama T."/>
            <person name="Sese J."/>
            <person name="O'Brien M.J."/>
            <person name="Copetti D."/>
            <person name="Mohd Noor M.I."/>
            <person name="Ong R.C."/>
            <person name="Putra M."/>
            <person name="Sireger I.Z."/>
            <person name="Indrioko S."/>
            <person name="Kosugi Y."/>
            <person name="Izuno A."/>
            <person name="Isagi Y."/>
            <person name="Lee S.L."/>
            <person name="Shimizu K.K."/>
        </authorList>
    </citation>
    <scope>NUCLEOTIDE SEQUENCE [LARGE SCALE GENOMIC DNA]</scope>
    <source>
        <strain evidence="11">214</strain>
    </source>
</reference>
<dbReference type="PANTHER" id="PTHR45631:SF212">
    <property type="entry name" value="PROTEIN KINASE DOMAIN-CONTAINING PROTEIN"/>
    <property type="match status" value="1"/>
</dbReference>
<keyword evidence="7 9" id="KW-0472">Membrane</keyword>
<feature type="transmembrane region" description="Helical" evidence="9">
    <location>
        <begin position="538"/>
        <end position="561"/>
    </location>
</feature>
<evidence type="ECO:0000259" key="10">
    <source>
        <dbReference type="Pfam" id="PF12819"/>
    </source>
</evidence>
<gene>
    <name evidence="11" type="ORF">SLEP1_g14449</name>
</gene>
<keyword evidence="6 9" id="KW-1133">Transmembrane helix</keyword>
<evidence type="ECO:0000256" key="7">
    <source>
        <dbReference type="ARBA" id="ARBA00023136"/>
    </source>
</evidence>
<accession>A0AAV5IVM4</accession>
<evidence type="ECO:0000256" key="4">
    <source>
        <dbReference type="ARBA" id="ARBA00022729"/>
    </source>
</evidence>
<organism evidence="11 12">
    <name type="scientific">Rubroshorea leprosula</name>
    <dbReference type="NCBI Taxonomy" id="152421"/>
    <lineage>
        <taxon>Eukaryota</taxon>
        <taxon>Viridiplantae</taxon>
        <taxon>Streptophyta</taxon>
        <taxon>Embryophyta</taxon>
        <taxon>Tracheophyta</taxon>
        <taxon>Spermatophyta</taxon>
        <taxon>Magnoliopsida</taxon>
        <taxon>eudicotyledons</taxon>
        <taxon>Gunneridae</taxon>
        <taxon>Pentapetalae</taxon>
        <taxon>rosids</taxon>
        <taxon>malvids</taxon>
        <taxon>Malvales</taxon>
        <taxon>Dipterocarpaceae</taxon>
        <taxon>Rubroshorea</taxon>
    </lineage>
</organism>
<dbReference type="InterPro" id="IPR024788">
    <property type="entry name" value="Malectin-like_Carb-bd_dom"/>
</dbReference>
<name>A0AAV5IVM4_9ROSI</name>
<protein>
    <recommendedName>
        <fullName evidence="10">Malectin-like domain-containing protein</fullName>
    </recommendedName>
</protein>
<keyword evidence="4" id="KW-0732">Signal</keyword>
<evidence type="ECO:0000256" key="3">
    <source>
        <dbReference type="ARBA" id="ARBA00022692"/>
    </source>
</evidence>
<dbReference type="GO" id="GO:0016020">
    <property type="term" value="C:membrane"/>
    <property type="evidence" value="ECO:0007669"/>
    <property type="project" value="UniProtKB-SubCell"/>
</dbReference>
<keyword evidence="12" id="KW-1185">Reference proteome</keyword>
<dbReference type="Proteomes" id="UP001054252">
    <property type="component" value="Unassembled WGS sequence"/>
</dbReference>
<keyword evidence="2" id="KW-0433">Leucine-rich repeat</keyword>
<sequence length="587" mass="65834">MFSFRNARNSSEQKKGFFFTACAMGFHSVSHRNSTSDAEHTEGRKLATDRPGFISIDCGAAEDYLDEESGIYYKSDSGFITTGENKEVQPEYAASHPQFGRMLKNLRSFPQGRKNCYNLKPEQGKDNHYLIRIYNQYGNYDARNQAPKYDLYIGVNYLLTIDLRDAVASTWYFTEGMFFSTVDTIHVCLVNTGSGVPVISGLELRVIDNAIYQTDSNVYASLGRFDAINGSFLGDRSKTVRYKDDVYDRIWSIKEFPNPGSTSELDWSGSNDTYRLPDEVLRTAAQPLLGSGSLKYTLNLANDGTDTYVYFHFAEIEKTAKSKPRAFSITLNGVKYEPITLEYLKPVTIRPQTSPIRGYINFSIDATPESELPPILNAFEIYMVVTAPVSPTDPADIDAIMEIKEKYKISRDDWQGDPCLPRDYTWNGLNCSYDSSPRIIALNLRSSNLEGEIDSSLFNLKAIESMDLSYNLLTGPVPEFLAQLPKLKILNLSANKLTGPIPQVLKEKSENGTLWLSLAENPNLCLTDTCENKSKTTVLPIVASAVSVVALLIFLSVLLIICRIKRRRQKGNLIIKSKSIFQCLCLS</sequence>
<keyword evidence="5" id="KW-0677">Repeat</keyword>
<evidence type="ECO:0000256" key="2">
    <source>
        <dbReference type="ARBA" id="ARBA00022614"/>
    </source>
</evidence>
<dbReference type="EMBL" id="BPVZ01000018">
    <property type="protein sequence ID" value="GKV01943.1"/>
    <property type="molecule type" value="Genomic_DNA"/>
</dbReference>
<evidence type="ECO:0000313" key="11">
    <source>
        <dbReference type="EMBL" id="GKV01943.1"/>
    </source>
</evidence>
<feature type="domain" description="Malectin-like" evidence="10">
    <location>
        <begin position="56"/>
        <end position="384"/>
    </location>
</feature>
<evidence type="ECO:0000313" key="12">
    <source>
        <dbReference type="Proteomes" id="UP001054252"/>
    </source>
</evidence>
<dbReference type="FunFam" id="3.80.10.10:FF:000129">
    <property type="entry name" value="Leucine-rich repeat receptor-like kinase"/>
    <property type="match status" value="1"/>
</dbReference>
<dbReference type="InterPro" id="IPR032675">
    <property type="entry name" value="LRR_dom_sf"/>
</dbReference>
<dbReference type="AlphaFoldDB" id="A0AAV5IVM4"/>
<dbReference type="SUPFAM" id="SSF52058">
    <property type="entry name" value="L domain-like"/>
    <property type="match status" value="1"/>
</dbReference>
<evidence type="ECO:0000256" key="9">
    <source>
        <dbReference type="SAM" id="Phobius"/>
    </source>
</evidence>
<comment type="subcellular location">
    <subcellularLocation>
        <location evidence="1">Membrane</location>
        <topology evidence="1">Single-pass membrane protein</topology>
    </subcellularLocation>
</comment>
<dbReference type="Pfam" id="PF13855">
    <property type="entry name" value="LRR_8"/>
    <property type="match status" value="1"/>
</dbReference>
<dbReference type="InterPro" id="IPR001611">
    <property type="entry name" value="Leu-rich_rpt"/>
</dbReference>
<evidence type="ECO:0000256" key="6">
    <source>
        <dbReference type="ARBA" id="ARBA00022989"/>
    </source>
</evidence>